<feature type="transmembrane region" description="Helical" evidence="1">
    <location>
        <begin position="21"/>
        <end position="40"/>
    </location>
</feature>
<proteinExistence type="predicted"/>
<comment type="caution">
    <text evidence="3">The sequence shown here is derived from an EMBL/GenBank/DDBJ whole genome shotgun (WGS) entry which is preliminary data.</text>
</comment>
<keyword evidence="1" id="KW-1133">Transmembrane helix</keyword>
<dbReference type="RefSeq" id="WP_118400849.1">
    <property type="nucleotide sequence ID" value="NZ_CABJGD010000033.1"/>
</dbReference>
<dbReference type="InterPro" id="IPR025698">
    <property type="entry name" value="2TM_dom"/>
</dbReference>
<evidence type="ECO:0000313" key="3">
    <source>
        <dbReference type="EMBL" id="RHA73632.1"/>
    </source>
</evidence>
<sequence>MMETKNKAKQLFHRLPSRLKFGIMQYVVMNLFLVVLNYATSPQCWWAGWVALGWGLSLLLKLISWYYINDNEEEK</sequence>
<feature type="domain" description="2TM" evidence="2">
    <location>
        <begin position="17"/>
        <end position="69"/>
    </location>
</feature>
<gene>
    <name evidence="3" type="ORF">DW921_12635</name>
</gene>
<dbReference type="AlphaFoldDB" id="A0A413SWR0"/>
<organism evidence="3 4">
    <name type="scientific">Phocaeicola coprophilus</name>
    <dbReference type="NCBI Taxonomy" id="387090"/>
    <lineage>
        <taxon>Bacteria</taxon>
        <taxon>Pseudomonadati</taxon>
        <taxon>Bacteroidota</taxon>
        <taxon>Bacteroidia</taxon>
        <taxon>Bacteroidales</taxon>
        <taxon>Bacteroidaceae</taxon>
        <taxon>Phocaeicola</taxon>
    </lineage>
</organism>
<accession>A0A413SWR0</accession>
<keyword evidence="1" id="KW-0812">Transmembrane</keyword>
<dbReference type="EMBL" id="QSFT01000033">
    <property type="protein sequence ID" value="RHA73632.1"/>
    <property type="molecule type" value="Genomic_DNA"/>
</dbReference>
<evidence type="ECO:0000256" key="1">
    <source>
        <dbReference type="SAM" id="Phobius"/>
    </source>
</evidence>
<dbReference type="Proteomes" id="UP000283855">
    <property type="component" value="Unassembled WGS sequence"/>
</dbReference>
<keyword evidence="1" id="KW-0472">Membrane</keyword>
<reference evidence="3 4" key="1">
    <citation type="submission" date="2018-08" db="EMBL/GenBank/DDBJ databases">
        <title>A genome reference for cultivated species of the human gut microbiota.</title>
        <authorList>
            <person name="Zou Y."/>
            <person name="Xue W."/>
            <person name="Luo G."/>
        </authorList>
    </citation>
    <scope>NUCLEOTIDE SEQUENCE [LARGE SCALE GENOMIC DNA]</scope>
    <source>
        <strain evidence="3 4">AM42-38</strain>
    </source>
</reference>
<evidence type="ECO:0000259" key="2">
    <source>
        <dbReference type="Pfam" id="PF13239"/>
    </source>
</evidence>
<evidence type="ECO:0000313" key="4">
    <source>
        <dbReference type="Proteomes" id="UP000283855"/>
    </source>
</evidence>
<dbReference type="Pfam" id="PF13239">
    <property type="entry name" value="2TM"/>
    <property type="match status" value="1"/>
</dbReference>
<name>A0A413SWR0_9BACT</name>
<feature type="transmembrane region" description="Helical" evidence="1">
    <location>
        <begin position="46"/>
        <end position="68"/>
    </location>
</feature>
<protein>
    <recommendedName>
        <fullName evidence="2">2TM domain-containing protein</fullName>
    </recommendedName>
</protein>